<dbReference type="CDD" id="cd11644">
    <property type="entry name" value="Precorrin-6Y-MT"/>
    <property type="match status" value="1"/>
</dbReference>
<dbReference type="InterPro" id="IPR000878">
    <property type="entry name" value="4pyrrol_Mease"/>
</dbReference>
<accession>A0A0L6CFR5</accession>
<dbReference type="GO" id="GO:0008276">
    <property type="term" value="F:protein methyltransferase activity"/>
    <property type="evidence" value="ECO:0007669"/>
    <property type="project" value="InterPro"/>
</dbReference>
<evidence type="ECO:0000256" key="4">
    <source>
        <dbReference type="ARBA" id="ARBA00022679"/>
    </source>
</evidence>
<dbReference type="InterPro" id="IPR014008">
    <property type="entry name" value="Cbl_synth_MTase_CbiT"/>
</dbReference>
<dbReference type="GO" id="GO:0032259">
    <property type="term" value="P:methylation"/>
    <property type="evidence" value="ECO:0007669"/>
    <property type="project" value="UniProtKB-KW"/>
</dbReference>
<dbReference type="CDD" id="cd02440">
    <property type="entry name" value="AdoMet_MTases"/>
    <property type="match status" value="1"/>
</dbReference>
<dbReference type="PANTHER" id="PTHR43182:SF1">
    <property type="entry name" value="COBALT-PRECORRIN-7 C(5)-METHYLTRANSFERASE"/>
    <property type="match status" value="1"/>
</dbReference>
<proteinExistence type="predicted"/>
<evidence type="ECO:0000256" key="3">
    <source>
        <dbReference type="ARBA" id="ARBA00022603"/>
    </source>
</evidence>
<dbReference type="EMBL" id="LAIR01000002">
    <property type="protein sequence ID" value="KNX36378.1"/>
    <property type="molecule type" value="Genomic_DNA"/>
</dbReference>
<organism evidence="7 8">
    <name type="scientific">Luteipulveratus halotolerans</name>
    <dbReference type="NCBI Taxonomy" id="1631356"/>
    <lineage>
        <taxon>Bacteria</taxon>
        <taxon>Bacillati</taxon>
        <taxon>Actinomycetota</taxon>
        <taxon>Actinomycetes</taxon>
        <taxon>Micrococcales</taxon>
        <taxon>Dermacoccaceae</taxon>
        <taxon>Luteipulveratus</taxon>
    </lineage>
</organism>
<dbReference type="PATRIC" id="fig|1631356.3.peg.580"/>
<dbReference type="InterPro" id="IPR006365">
    <property type="entry name" value="Cbl_synth_CobL"/>
</dbReference>
<name>A0A0L6CFR5_9MICO</name>
<dbReference type="InterPro" id="IPR029063">
    <property type="entry name" value="SAM-dependent_MTases_sf"/>
</dbReference>
<comment type="caution">
    <text evidence="7">The sequence shown here is derived from an EMBL/GenBank/DDBJ whole genome shotgun (WGS) entry which is preliminary data.</text>
</comment>
<sequence>MNTVTVVGIGAEGWAGLPRTHQDIIQGAEVLVGGPRHLDLVPEVAGQVRRSWPSPLRDGLEPLLALYDGRRLVALASGDPLLSGVGTTLIDVMGPERVDVVPAVSSASLAHARMGWSHETTTVVSLVGRPTSRLARHLSPGRRLIVLSSDETTPAEVAKLLDEHGMGAAEMVAWSRLGAVDEWRSRGTAATWSAEVDRLNLVCVVCPTDAPSYGLVAGLPDDAFEHDGQLTKRDLRASALSRLEPRPGHLLWDVGAGAGSVSVEWMRSHLSCGAIAIEANSERAQRVSRNADRFGLSELEVVCGSAPEALTGLDAPDAVFIGGGASRPGVIDTCLAALRPGGRLVAHAVTIETEALLVAAQREHGGQLTRITVETAEPLGTMSGWRPARPVTQWSLVR</sequence>
<evidence type="ECO:0000259" key="6">
    <source>
        <dbReference type="Pfam" id="PF00590"/>
    </source>
</evidence>
<evidence type="ECO:0000256" key="5">
    <source>
        <dbReference type="ARBA" id="ARBA00022691"/>
    </source>
</evidence>
<keyword evidence="8" id="KW-1185">Reference proteome</keyword>
<dbReference type="InterPro" id="IPR012818">
    <property type="entry name" value="CbiE"/>
</dbReference>
<dbReference type="NCBIfam" id="TIGR02469">
    <property type="entry name" value="CbiT"/>
    <property type="match status" value="1"/>
</dbReference>
<dbReference type="Proteomes" id="UP000037397">
    <property type="component" value="Unassembled WGS sequence"/>
</dbReference>
<keyword evidence="3" id="KW-0489">Methyltransferase</keyword>
<evidence type="ECO:0000256" key="2">
    <source>
        <dbReference type="ARBA" id="ARBA00022573"/>
    </source>
</evidence>
<dbReference type="STRING" id="1631356.VV01_03250"/>
<evidence type="ECO:0000313" key="8">
    <source>
        <dbReference type="Proteomes" id="UP000037397"/>
    </source>
</evidence>
<gene>
    <name evidence="7" type="ORF">VV01_03250</name>
</gene>
<dbReference type="SUPFAM" id="SSF53335">
    <property type="entry name" value="S-adenosyl-L-methionine-dependent methyltransferases"/>
    <property type="match status" value="1"/>
</dbReference>
<dbReference type="SUPFAM" id="SSF53790">
    <property type="entry name" value="Tetrapyrrole methylase"/>
    <property type="match status" value="1"/>
</dbReference>
<reference evidence="8" key="1">
    <citation type="submission" date="2015-03" db="EMBL/GenBank/DDBJ databases">
        <title>Luteipulveratus halotolerans sp. nov., a novel actinobacterium (Dermacoccaceae) from Sarawak, Malaysia.</title>
        <authorList>
            <person name="Juboi H."/>
            <person name="Basik A."/>
            <person name="Shamsul S.S."/>
            <person name="Arnold P."/>
            <person name="Schmitt E.K."/>
            <person name="Sanglier J.-J."/>
            <person name="Yeo T."/>
        </authorList>
    </citation>
    <scope>NUCLEOTIDE SEQUENCE [LARGE SCALE GENOMIC DNA]</scope>
    <source>
        <strain evidence="8">C296001</strain>
    </source>
</reference>
<dbReference type="RefSeq" id="WP_050668631.1">
    <property type="nucleotide sequence ID" value="NZ_LAIR01000002.1"/>
</dbReference>
<evidence type="ECO:0000256" key="1">
    <source>
        <dbReference type="ARBA" id="ARBA00004953"/>
    </source>
</evidence>
<dbReference type="PANTHER" id="PTHR43182">
    <property type="entry name" value="COBALT-PRECORRIN-6B C(15)-METHYLTRANSFERASE (DECARBOXYLATING)"/>
    <property type="match status" value="1"/>
</dbReference>
<dbReference type="NCBIfam" id="TIGR02467">
    <property type="entry name" value="CbiE"/>
    <property type="match status" value="1"/>
</dbReference>
<dbReference type="Gene3D" id="3.40.50.150">
    <property type="entry name" value="Vaccinia Virus protein VP39"/>
    <property type="match status" value="1"/>
</dbReference>
<dbReference type="GO" id="GO:0009236">
    <property type="term" value="P:cobalamin biosynthetic process"/>
    <property type="evidence" value="ECO:0007669"/>
    <property type="project" value="UniProtKB-UniPathway"/>
</dbReference>
<dbReference type="InterPro" id="IPR014777">
    <property type="entry name" value="4pyrrole_Mease_sub1"/>
</dbReference>
<dbReference type="PIRSF" id="PIRSF036428">
    <property type="entry name" value="CobL"/>
    <property type="match status" value="1"/>
</dbReference>
<dbReference type="Gene3D" id="3.40.1010.10">
    <property type="entry name" value="Cobalt-precorrin-4 Transmethylase, Domain 1"/>
    <property type="match status" value="1"/>
</dbReference>
<dbReference type="Pfam" id="PF00590">
    <property type="entry name" value="TP_methylase"/>
    <property type="match status" value="1"/>
</dbReference>
<comment type="pathway">
    <text evidence="1">Cofactor biosynthesis; adenosylcobalamin biosynthesis.</text>
</comment>
<dbReference type="InterPro" id="IPR050714">
    <property type="entry name" value="Cobalamin_biosynth_MTase"/>
</dbReference>
<dbReference type="UniPathway" id="UPA00148"/>
<dbReference type="AlphaFoldDB" id="A0A0L6CFR5"/>
<evidence type="ECO:0000313" key="7">
    <source>
        <dbReference type="EMBL" id="KNX36378.1"/>
    </source>
</evidence>
<keyword evidence="5" id="KW-0949">S-adenosyl-L-methionine</keyword>
<keyword evidence="2" id="KW-0169">Cobalamin biosynthesis</keyword>
<dbReference type="InterPro" id="IPR035996">
    <property type="entry name" value="4pyrrol_Methylase_sf"/>
</dbReference>
<keyword evidence="4" id="KW-0808">Transferase</keyword>
<protein>
    <recommendedName>
        <fullName evidence="6">Tetrapyrrole methylase domain-containing protein</fullName>
    </recommendedName>
</protein>
<feature type="domain" description="Tetrapyrrole methylase" evidence="6">
    <location>
        <begin position="3"/>
        <end position="189"/>
    </location>
</feature>